<dbReference type="InterPro" id="IPR038050">
    <property type="entry name" value="Neuro_actylchol_rec"/>
</dbReference>
<dbReference type="FunFam" id="1.20.58.390:FF:000038">
    <property type="entry name" value="Acetylcholine receptor subunit beta-like 1"/>
    <property type="match status" value="1"/>
</dbReference>
<dbReference type="GO" id="GO:0005216">
    <property type="term" value="F:monoatomic ion channel activity"/>
    <property type="evidence" value="ECO:0007669"/>
    <property type="project" value="InterPro"/>
</dbReference>
<dbReference type="Pfam" id="PF02932">
    <property type="entry name" value="Neur_chan_memb"/>
    <property type="match status" value="1"/>
</dbReference>
<dbReference type="PANTHER" id="PTHR18945">
    <property type="entry name" value="NEUROTRANSMITTER GATED ION CHANNEL"/>
    <property type="match status" value="1"/>
</dbReference>
<dbReference type="EMBL" id="BDGG01000011">
    <property type="protein sequence ID" value="GAV05106.1"/>
    <property type="molecule type" value="Genomic_DNA"/>
</dbReference>
<evidence type="ECO:0000313" key="5">
    <source>
        <dbReference type="Proteomes" id="UP000186922"/>
    </source>
</evidence>
<dbReference type="InterPro" id="IPR036719">
    <property type="entry name" value="Neuro-gated_channel_TM_sf"/>
</dbReference>
<keyword evidence="2" id="KW-0812">Transmembrane</keyword>
<sequence>MVFRSVTYNADEVDIDLKEPKMELKDYCEQPSGTWDLAEVPLFKMYRLEWRRHGRVRTVFVQLDMKVARKSQFYVVTFLLPCVCIAFLTIFVFYLPAAAGEKICIGISILFTIVVFLLILTDILPPSDSLPLMTKFLVFTFVCNLTSVFITVITINWHYRTPEVYEMGSWTKLLWMEFLPRLLLMRRPVQKTKPKLFQPPSTQVSLTDSPNGTSHTPHPALLRRSKWSSRLSRTNSRKLTSQSSFEKMLPASDRSSPIFSRVVSFSSPYRNTSALRKHDSQEAMLWRELTQLGQFLADFPGYKEALHSVAFIAKSREEEFEEEDIADDWKYVALVIDRLLLFVFFVGNAFGSVSILLNSPHLFEPLINHCPNQTTV</sequence>
<gene>
    <name evidence="4" type="primary">RvY_15285</name>
    <name evidence="4" type="synonym">RvY_15285.1</name>
    <name evidence="4" type="ORF">RvY_15285-1</name>
</gene>
<feature type="domain" description="Neurotransmitter-gated ion-channel transmembrane" evidence="3">
    <location>
        <begin position="79"/>
        <end position="355"/>
    </location>
</feature>
<dbReference type="STRING" id="947166.A0A1D1VVZ4"/>
<comment type="caution">
    <text evidence="4">The sequence shown here is derived from an EMBL/GenBank/DDBJ whole genome shotgun (WGS) entry which is preliminary data.</text>
</comment>
<feature type="transmembrane region" description="Helical" evidence="2">
    <location>
        <begin position="103"/>
        <end position="124"/>
    </location>
</feature>
<keyword evidence="5" id="KW-1185">Reference proteome</keyword>
<dbReference type="OrthoDB" id="5975154at2759"/>
<dbReference type="Proteomes" id="UP000186922">
    <property type="component" value="Unassembled WGS sequence"/>
</dbReference>
<accession>A0A1D1VVZ4</accession>
<dbReference type="GO" id="GO:0004888">
    <property type="term" value="F:transmembrane signaling receptor activity"/>
    <property type="evidence" value="ECO:0007669"/>
    <property type="project" value="InterPro"/>
</dbReference>
<keyword evidence="2" id="KW-0472">Membrane</keyword>
<dbReference type="CDD" id="cd19064">
    <property type="entry name" value="LGIC_TM_nAChR"/>
    <property type="match status" value="1"/>
</dbReference>
<feature type="transmembrane region" description="Helical" evidence="2">
    <location>
        <begin position="73"/>
        <end position="97"/>
    </location>
</feature>
<organism evidence="4 5">
    <name type="scientific">Ramazzottius varieornatus</name>
    <name type="common">Water bear</name>
    <name type="synonym">Tardigrade</name>
    <dbReference type="NCBI Taxonomy" id="947166"/>
    <lineage>
        <taxon>Eukaryota</taxon>
        <taxon>Metazoa</taxon>
        <taxon>Ecdysozoa</taxon>
        <taxon>Tardigrada</taxon>
        <taxon>Eutardigrada</taxon>
        <taxon>Parachela</taxon>
        <taxon>Hypsibioidea</taxon>
        <taxon>Ramazzottiidae</taxon>
        <taxon>Ramazzottius</taxon>
    </lineage>
</organism>
<feature type="region of interest" description="Disordered" evidence="1">
    <location>
        <begin position="194"/>
        <end position="220"/>
    </location>
</feature>
<proteinExistence type="predicted"/>
<feature type="transmembrane region" description="Helical" evidence="2">
    <location>
        <begin position="136"/>
        <end position="155"/>
    </location>
</feature>
<feature type="transmembrane region" description="Helical" evidence="2">
    <location>
        <begin position="339"/>
        <end position="357"/>
    </location>
</feature>
<reference evidence="4 5" key="1">
    <citation type="journal article" date="2016" name="Nat. Commun.">
        <title>Extremotolerant tardigrade genome and improved radiotolerance of human cultured cells by tardigrade-unique protein.</title>
        <authorList>
            <person name="Hashimoto T."/>
            <person name="Horikawa D.D."/>
            <person name="Saito Y."/>
            <person name="Kuwahara H."/>
            <person name="Kozuka-Hata H."/>
            <person name="Shin-I T."/>
            <person name="Minakuchi Y."/>
            <person name="Ohishi K."/>
            <person name="Motoyama A."/>
            <person name="Aizu T."/>
            <person name="Enomoto A."/>
            <person name="Kondo K."/>
            <person name="Tanaka S."/>
            <person name="Hara Y."/>
            <person name="Koshikawa S."/>
            <person name="Sagara H."/>
            <person name="Miura T."/>
            <person name="Yokobori S."/>
            <person name="Miyagawa K."/>
            <person name="Suzuki Y."/>
            <person name="Kubo T."/>
            <person name="Oyama M."/>
            <person name="Kohara Y."/>
            <person name="Fujiyama A."/>
            <person name="Arakawa K."/>
            <person name="Katayama T."/>
            <person name="Toyoda A."/>
            <person name="Kunieda T."/>
        </authorList>
    </citation>
    <scope>NUCLEOTIDE SEQUENCE [LARGE SCALE GENOMIC DNA]</scope>
    <source>
        <strain evidence="4 5">YOKOZUNA-1</strain>
    </source>
</reference>
<evidence type="ECO:0000313" key="4">
    <source>
        <dbReference type="EMBL" id="GAV05106.1"/>
    </source>
</evidence>
<evidence type="ECO:0000256" key="1">
    <source>
        <dbReference type="SAM" id="MobiDB-lite"/>
    </source>
</evidence>
<dbReference type="SUPFAM" id="SSF90112">
    <property type="entry name" value="Neurotransmitter-gated ion-channel transmembrane pore"/>
    <property type="match status" value="1"/>
</dbReference>
<feature type="compositionally biased region" description="Polar residues" evidence="1">
    <location>
        <begin position="199"/>
        <end position="216"/>
    </location>
</feature>
<protein>
    <recommendedName>
        <fullName evidence="3">Neurotransmitter-gated ion-channel transmembrane domain-containing protein</fullName>
    </recommendedName>
</protein>
<dbReference type="InterPro" id="IPR006029">
    <property type="entry name" value="Neurotrans-gated_channel_TM"/>
</dbReference>
<dbReference type="GO" id="GO:0016020">
    <property type="term" value="C:membrane"/>
    <property type="evidence" value="ECO:0007669"/>
    <property type="project" value="InterPro"/>
</dbReference>
<evidence type="ECO:0000259" key="3">
    <source>
        <dbReference type="Pfam" id="PF02932"/>
    </source>
</evidence>
<evidence type="ECO:0000256" key="2">
    <source>
        <dbReference type="SAM" id="Phobius"/>
    </source>
</evidence>
<name>A0A1D1VVZ4_RAMVA</name>
<dbReference type="AlphaFoldDB" id="A0A1D1VVZ4"/>
<dbReference type="Gene3D" id="1.20.58.390">
    <property type="entry name" value="Neurotransmitter-gated ion-channel transmembrane domain"/>
    <property type="match status" value="2"/>
</dbReference>
<dbReference type="InterPro" id="IPR006201">
    <property type="entry name" value="Neur_channel"/>
</dbReference>
<keyword evidence="2" id="KW-1133">Transmembrane helix</keyword>